<organism evidence="5 6">
    <name type="scientific">Cardamine amara subsp. amara</name>
    <dbReference type="NCBI Taxonomy" id="228776"/>
    <lineage>
        <taxon>Eukaryota</taxon>
        <taxon>Viridiplantae</taxon>
        <taxon>Streptophyta</taxon>
        <taxon>Embryophyta</taxon>
        <taxon>Tracheophyta</taxon>
        <taxon>Spermatophyta</taxon>
        <taxon>Magnoliopsida</taxon>
        <taxon>eudicotyledons</taxon>
        <taxon>Gunneridae</taxon>
        <taxon>Pentapetalae</taxon>
        <taxon>rosids</taxon>
        <taxon>malvids</taxon>
        <taxon>Brassicales</taxon>
        <taxon>Brassicaceae</taxon>
        <taxon>Cardamineae</taxon>
        <taxon>Cardamine</taxon>
    </lineage>
</organism>
<feature type="region of interest" description="Disordered" evidence="4">
    <location>
        <begin position="157"/>
        <end position="191"/>
    </location>
</feature>
<feature type="region of interest" description="Disordered" evidence="4">
    <location>
        <begin position="30"/>
        <end position="67"/>
    </location>
</feature>
<dbReference type="AlphaFoldDB" id="A0ABD1A6H9"/>
<evidence type="ECO:0000313" key="5">
    <source>
        <dbReference type="EMBL" id="KAL1202407.1"/>
    </source>
</evidence>
<evidence type="ECO:0000256" key="3">
    <source>
        <dbReference type="ARBA" id="ARBA00023242"/>
    </source>
</evidence>
<evidence type="ECO:0000313" key="6">
    <source>
        <dbReference type="Proteomes" id="UP001558713"/>
    </source>
</evidence>
<protein>
    <submittedName>
        <fullName evidence="5">SART-1 family protein DOT2</fullName>
    </submittedName>
</protein>
<comment type="caution">
    <text evidence="5">The sequence shown here is derived from an EMBL/GenBank/DDBJ whole genome shotgun (WGS) entry which is preliminary data.</text>
</comment>
<evidence type="ECO:0000256" key="1">
    <source>
        <dbReference type="ARBA" id="ARBA00004123"/>
    </source>
</evidence>
<keyword evidence="3" id="KW-0539">Nucleus</keyword>
<dbReference type="EMBL" id="JBANAX010000576">
    <property type="protein sequence ID" value="KAL1202407.1"/>
    <property type="molecule type" value="Genomic_DNA"/>
</dbReference>
<dbReference type="PANTHER" id="PTHR14152">
    <property type="entry name" value="SQUAMOUS CELL CARCINOMA ANTIGEN RECOGNISED BY CYTOTOXIC T LYMPHOCYTES"/>
    <property type="match status" value="1"/>
</dbReference>
<comment type="similarity">
    <text evidence="2">Belongs to the SNU66/SART1 family.</text>
</comment>
<feature type="compositionally biased region" description="Basic and acidic residues" evidence="4">
    <location>
        <begin position="176"/>
        <end position="191"/>
    </location>
</feature>
<evidence type="ECO:0000256" key="2">
    <source>
        <dbReference type="ARBA" id="ARBA00006076"/>
    </source>
</evidence>
<gene>
    <name evidence="5" type="ORF">V5N11_024974</name>
</gene>
<keyword evidence="6" id="KW-1185">Reference proteome</keyword>
<sequence length="208" mass="23992">MSQLNISMKKDSIRKNKKLAINIGLSKDGLASRFGADHHDLGSTSIREEKDIRSESSERPRRDAFQRVCSKAKELDKASDVRDGLMREVNVGAGLSGALKLVREQGTFKEESKVVGVKDKHEVDRFKDGFKDVQIRRVDEWGRELTQKEAFKALCHEFHGKKPGKRKQEKRKKKHEHDDKSKHMESSDRVVERMRQVHAKLKTPYFVL</sequence>
<dbReference type="InterPro" id="IPR005011">
    <property type="entry name" value="SNU66/SART1"/>
</dbReference>
<comment type="subcellular location">
    <subcellularLocation>
        <location evidence="1">Nucleus</location>
    </subcellularLocation>
</comment>
<evidence type="ECO:0000256" key="4">
    <source>
        <dbReference type="SAM" id="MobiDB-lite"/>
    </source>
</evidence>
<dbReference type="Proteomes" id="UP001558713">
    <property type="component" value="Unassembled WGS sequence"/>
</dbReference>
<feature type="compositionally biased region" description="Basic and acidic residues" evidence="4">
    <location>
        <begin position="35"/>
        <end position="67"/>
    </location>
</feature>
<proteinExistence type="inferred from homology"/>
<accession>A0ABD1A6H9</accession>
<name>A0ABD1A6H9_CARAN</name>
<dbReference type="GO" id="GO:0005634">
    <property type="term" value="C:nucleus"/>
    <property type="evidence" value="ECO:0007669"/>
    <property type="project" value="UniProtKB-SubCell"/>
</dbReference>
<dbReference type="PANTHER" id="PTHR14152:SF5">
    <property type="entry name" value="U4_U6.U5 TRI-SNRNP-ASSOCIATED PROTEIN 1"/>
    <property type="match status" value="1"/>
</dbReference>
<dbReference type="Pfam" id="PF03343">
    <property type="entry name" value="SART-1"/>
    <property type="match status" value="1"/>
</dbReference>
<reference evidence="5 6" key="1">
    <citation type="submission" date="2024-04" db="EMBL/GenBank/DDBJ databases">
        <title>Genome assembly C_amara_ONT_v2.</title>
        <authorList>
            <person name="Yant L."/>
            <person name="Moore C."/>
            <person name="Slenker M."/>
        </authorList>
    </citation>
    <scope>NUCLEOTIDE SEQUENCE [LARGE SCALE GENOMIC DNA]</scope>
    <source>
        <tissue evidence="5">Leaf</tissue>
    </source>
</reference>
<feature type="compositionally biased region" description="Basic residues" evidence="4">
    <location>
        <begin position="161"/>
        <end position="175"/>
    </location>
</feature>